<comment type="catalytic activity">
    <reaction evidence="8">
        <text>L-threonyl-[protein] + ATP = O-phospho-L-threonyl-[protein] + ADP + H(+)</text>
        <dbReference type="Rhea" id="RHEA:46608"/>
        <dbReference type="Rhea" id="RHEA-COMP:11060"/>
        <dbReference type="Rhea" id="RHEA-COMP:11605"/>
        <dbReference type="ChEBI" id="CHEBI:15378"/>
        <dbReference type="ChEBI" id="CHEBI:30013"/>
        <dbReference type="ChEBI" id="CHEBI:30616"/>
        <dbReference type="ChEBI" id="CHEBI:61977"/>
        <dbReference type="ChEBI" id="CHEBI:456216"/>
        <dbReference type="EC" id="2.7.11.25"/>
    </reaction>
</comment>
<evidence type="ECO:0000256" key="6">
    <source>
        <dbReference type="ARBA" id="ARBA00022777"/>
    </source>
</evidence>
<sequence>MNHLPRFFGHRKEPKSTMDSKKIRRKPKLDRRNAVKNFEYEAGSEDASSSGSVLYTRSMDFYDRTSFRIEGVEGELDRICQSLGLSGPDDLSIPVAAWEAMRFRSSSDVLPRLTQIELEEAEKKEEIEVVAVELSDNFEDKVSIRDSDDCVQAESAETSGSCGSSGGIKGFRPPMLKPPPGIRVSSVDNDLSTWDLLRDFAPQGEGGGTENYVLNGDDDEVEEEKEKEEEEEKEKEEEEEKEVSGKREEEENEARFAEIVEELSVSGSCSFTTSNEDDSCSSSTGPRSNNISPNERFRRTITNWQKGGLLGRGSFGSVYEGISGDGFFFAVKEVSLLDQGSQGKQSVCQLEHEIALLSQFEHENIVQYYGTEMDESNLYIFIELVTKGSLASLYRTYNLRDSQVSYYTRQILHGLKYLHDRNVVHRDIKCANILVDANGSVKLADFGLAKATSKLNDIKSCKGTAFWMAPEVVKGKNHGYGLPADIWSLGCTVLEMLTGKIPYSHFEYMQALYRIGKGELPPVPDSLSRDARDFILQCLKVNPDDRPTAAHLLNHSFVQRPLSQSSGSASPYIPRRRV</sequence>
<dbReference type="InterPro" id="IPR050538">
    <property type="entry name" value="MAP_kinase_kinase_kinase"/>
</dbReference>
<dbReference type="InterPro" id="IPR011009">
    <property type="entry name" value="Kinase-like_dom_sf"/>
</dbReference>
<comment type="similarity">
    <text evidence="1">Belongs to the protein kinase superfamily. STE Ser/Thr protein kinase family. MAP kinase kinase kinase subfamily.</text>
</comment>
<dbReference type="PROSITE" id="PS00108">
    <property type="entry name" value="PROTEIN_KINASE_ST"/>
    <property type="match status" value="1"/>
</dbReference>
<dbReference type="GO" id="GO:0005524">
    <property type="term" value="F:ATP binding"/>
    <property type="evidence" value="ECO:0007669"/>
    <property type="project" value="UniProtKB-UniRule"/>
</dbReference>
<evidence type="ECO:0000256" key="7">
    <source>
        <dbReference type="ARBA" id="ARBA00022840"/>
    </source>
</evidence>
<dbReference type="Pfam" id="PF00069">
    <property type="entry name" value="Pkinase"/>
    <property type="match status" value="1"/>
</dbReference>
<keyword evidence="5 10" id="KW-0547">Nucleotide-binding</keyword>
<dbReference type="Proteomes" id="UP001497480">
    <property type="component" value="Unassembled WGS sequence"/>
</dbReference>
<protein>
    <recommendedName>
        <fullName evidence="2">mitogen-activated protein kinase kinase kinase</fullName>
        <ecNumber evidence="2">2.7.11.25</ecNumber>
    </recommendedName>
</protein>
<name>A0AAV1X9U5_LUPLU</name>
<dbReference type="SUPFAM" id="SSF56112">
    <property type="entry name" value="Protein kinase-like (PK-like)"/>
    <property type="match status" value="1"/>
</dbReference>
<comment type="catalytic activity">
    <reaction evidence="9">
        <text>L-seryl-[protein] + ATP = O-phospho-L-seryl-[protein] + ADP + H(+)</text>
        <dbReference type="Rhea" id="RHEA:17989"/>
        <dbReference type="Rhea" id="RHEA-COMP:9863"/>
        <dbReference type="Rhea" id="RHEA-COMP:11604"/>
        <dbReference type="ChEBI" id="CHEBI:15378"/>
        <dbReference type="ChEBI" id="CHEBI:29999"/>
        <dbReference type="ChEBI" id="CHEBI:30616"/>
        <dbReference type="ChEBI" id="CHEBI:83421"/>
        <dbReference type="ChEBI" id="CHEBI:456216"/>
        <dbReference type="EC" id="2.7.11.25"/>
    </reaction>
</comment>
<keyword evidence="6" id="KW-0418">Kinase</keyword>
<keyword evidence="3" id="KW-0723">Serine/threonine-protein kinase</keyword>
<dbReference type="AlphaFoldDB" id="A0AAV1X9U5"/>
<feature type="region of interest" description="Disordered" evidence="11">
    <location>
        <begin position="1"/>
        <end position="28"/>
    </location>
</feature>
<feature type="compositionally biased region" description="Basic and acidic residues" evidence="11">
    <location>
        <begin position="242"/>
        <end position="253"/>
    </location>
</feature>
<keyword evidence="14" id="KW-1185">Reference proteome</keyword>
<evidence type="ECO:0000256" key="11">
    <source>
        <dbReference type="SAM" id="MobiDB-lite"/>
    </source>
</evidence>
<feature type="binding site" evidence="10">
    <location>
        <position position="332"/>
    </location>
    <ligand>
        <name>ATP</name>
        <dbReference type="ChEBI" id="CHEBI:30616"/>
    </ligand>
</feature>
<reference evidence="13 14" key="1">
    <citation type="submission" date="2024-03" db="EMBL/GenBank/DDBJ databases">
        <authorList>
            <person name="Martinez-Hernandez J."/>
        </authorList>
    </citation>
    <scope>NUCLEOTIDE SEQUENCE [LARGE SCALE GENOMIC DNA]</scope>
</reference>
<evidence type="ECO:0000256" key="4">
    <source>
        <dbReference type="ARBA" id="ARBA00022679"/>
    </source>
</evidence>
<gene>
    <name evidence="13" type="ORF">LLUT_LOCUS18963</name>
</gene>
<feature type="region of interest" description="Disordered" evidence="11">
    <location>
        <begin position="199"/>
        <end position="253"/>
    </location>
</feature>
<evidence type="ECO:0000256" key="5">
    <source>
        <dbReference type="ARBA" id="ARBA00022741"/>
    </source>
</evidence>
<dbReference type="GO" id="GO:0004709">
    <property type="term" value="F:MAP kinase kinase kinase activity"/>
    <property type="evidence" value="ECO:0007669"/>
    <property type="project" value="UniProtKB-EC"/>
</dbReference>
<evidence type="ECO:0000313" key="13">
    <source>
        <dbReference type="EMBL" id="CAL0317903.1"/>
    </source>
</evidence>
<feature type="compositionally biased region" description="Polar residues" evidence="11">
    <location>
        <begin position="267"/>
        <end position="293"/>
    </location>
</feature>
<dbReference type="GO" id="GO:0005737">
    <property type="term" value="C:cytoplasm"/>
    <property type="evidence" value="ECO:0007669"/>
    <property type="project" value="TreeGrafter"/>
</dbReference>
<accession>A0AAV1X9U5</accession>
<dbReference type="SMART" id="SM00220">
    <property type="entry name" value="S_TKc"/>
    <property type="match status" value="1"/>
</dbReference>
<dbReference type="PANTHER" id="PTHR48016">
    <property type="entry name" value="MAP KINASE KINASE KINASE SSK2-RELATED-RELATED"/>
    <property type="match status" value="1"/>
</dbReference>
<dbReference type="InterPro" id="IPR008271">
    <property type="entry name" value="Ser/Thr_kinase_AS"/>
</dbReference>
<organism evidence="13 14">
    <name type="scientific">Lupinus luteus</name>
    <name type="common">European yellow lupine</name>
    <dbReference type="NCBI Taxonomy" id="3873"/>
    <lineage>
        <taxon>Eukaryota</taxon>
        <taxon>Viridiplantae</taxon>
        <taxon>Streptophyta</taxon>
        <taxon>Embryophyta</taxon>
        <taxon>Tracheophyta</taxon>
        <taxon>Spermatophyta</taxon>
        <taxon>Magnoliopsida</taxon>
        <taxon>eudicotyledons</taxon>
        <taxon>Gunneridae</taxon>
        <taxon>Pentapetalae</taxon>
        <taxon>rosids</taxon>
        <taxon>fabids</taxon>
        <taxon>Fabales</taxon>
        <taxon>Fabaceae</taxon>
        <taxon>Papilionoideae</taxon>
        <taxon>50 kb inversion clade</taxon>
        <taxon>genistoids sensu lato</taxon>
        <taxon>core genistoids</taxon>
        <taxon>Genisteae</taxon>
        <taxon>Lupinus</taxon>
    </lineage>
</organism>
<evidence type="ECO:0000256" key="9">
    <source>
        <dbReference type="ARBA" id="ARBA00048329"/>
    </source>
</evidence>
<evidence type="ECO:0000256" key="1">
    <source>
        <dbReference type="ARBA" id="ARBA00006529"/>
    </source>
</evidence>
<evidence type="ECO:0000256" key="3">
    <source>
        <dbReference type="ARBA" id="ARBA00022527"/>
    </source>
</evidence>
<dbReference type="InterPro" id="IPR000719">
    <property type="entry name" value="Prot_kinase_dom"/>
</dbReference>
<evidence type="ECO:0000256" key="8">
    <source>
        <dbReference type="ARBA" id="ARBA00047559"/>
    </source>
</evidence>
<dbReference type="PROSITE" id="PS00107">
    <property type="entry name" value="PROTEIN_KINASE_ATP"/>
    <property type="match status" value="1"/>
</dbReference>
<dbReference type="EC" id="2.7.11.25" evidence="2"/>
<feature type="domain" description="Protein kinase" evidence="12">
    <location>
        <begin position="304"/>
        <end position="558"/>
    </location>
</feature>
<keyword evidence="4" id="KW-0808">Transferase</keyword>
<evidence type="ECO:0000313" key="14">
    <source>
        <dbReference type="Proteomes" id="UP001497480"/>
    </source>
</evidence>
<dbReference type="GO" id="GO:1902065">
    <property type="term" value="P:response to L-glutamate"/>
    <property type="evidence" value="ECO:0007669"/>
    <property type="project" value="UniProtKB-ARBA"/>
</dbReference>
<dbReference type="Gene3D" id="1.10.510.10">
    <property type="entry name" value="Transferase(Phosphotransferase) domain 1"/>
    <property type="match status" value="1"/>
</dbReference>
<evidence type="ECO:0000256" key="10">
    <source>
        <dbReference type="PROSITE-ProRule" id="PRU10141"/>
    </source>
</evidence>
<evidence type="ECO:0000259" key="12">
    <source>
        <dbReference type="PROSITE" id="PS50011"/>
    </source>
</evidence>
<keyword evidence="7 10" id="KW-0067">ATP-binding</keyword>
<feature type="region of interest" description="Disordered" evidence="11">
    <location>
        <begin position="267"/>
        <end position="294"/>
    </location>
</feature>
<dbReference type="EMBL" id="CAXHTB010000013">
    <property type="protein sequence ID" value="CAL0317903.1"/>
    <property type="molecule type" value="Genomic_DNA"/>
</dbReference>
<dbReference type="PROSITE" id="PS50011">
    <property type="entry name" value="PROTEIN_KINASE_DOM"/>
    <property type="match status" value="1"/>
</dbReference>
<dbReference type="InterPro" id="IPR017441">
    <property type="entry name" value="Protein_kinase_ATP_BS"/>
</dbReference>
<feature type="compositionally biased region" description="Acidic residues" evidence="11">
    <location>
        <begin position="216"/>
        <end position="241"/>
    </location>
</feature>
<dbReference type="PANTHER" id="PTHR48016:SF54">
    <property type="entry name" value="MAP KINASE KINASE KINASE-LIKE PROTEIN"/>
    <property type="match status" value="1"/>
</dbReference>
<feature type="compositionally biased region" description="Basic and acidic residues" evidence="11">
    <location>
        <begin position="10"/>
        <end position="21"/>
    </location>
</feature>
<evidence type="ECO:0000256" key="2">
    <source>
        <dbReference type="ARBA" id="ARBA00012406"/>
    </source>
</evidence>
<dbReference type="FunFam" id="1.10.510.10:FF:000359">
    <property type="entry name" value="Mitogen-activated protein kinase 1, putative, expressed"/>
    <property type="match status" value="1"/>
</dbReference>
<proteinExistence type="inferred from homology"/>
<comment type="caution">
    <text evidence="13">The sequence shown here is derived from an EMBL/GenBank/DDBJ whole genome shotgun (WGS) entry which is preliminary data.</text>
</comment>